<dbReference type="EMBL" id="NUDP01000076">
    <property type="protein sequence ID" value="PEM67210.1"/>
    <property type="molecule type" value="Genomic_DNA"/>
</dbReference>
<sequence>MLNTEKKSENGIHIFRWLSLWPKWMGYTAGIWSLMYLILGQYWALGGKGFPLGKGDPHSEYSMLAGLRPEIGTPMMVGFGLMGVIVAVLMILGWGKGLFRIILFTFVYMLVAILLFAVIDYRILATTAYGIVFLVGAPFDFPPGANFFEHMMYGTVVNQYVSMLGSFLWIATALAYQRQTRNACPYCGRNSNPSRWTSQSSAASWGKWCTYIAIIIPICYSITRWCWAIGIPLGTTKELLDSFERDSPGIWLMGASLATVALGGAILTLGLIQRWGEIFPRWFPFVSGKRVPLSLAIIPASLVSIMVTSAGLMYIRGFINKGGLDHRGWALEGPELLWPIWGLALFGATIAYYYRRRGTCKYCKPVIK</sequence>
<dbReference type="AlphaFoldDB" id="A0A2B5HCZ7"/>
<evidence type="ECO:0000313" key="2">
    <source>
        <dbReference type="Proteomes" id="UP000219775"/>
    </source>
</evidence>
<name>A0A2B5HCZ7_9BACI</name>
<evidence type="ECO:0000313" key="1">
    <source>
        <dbReference type="EMBL" id="PEM67210.1"/>
    </source>
</evidence>
<reference evidence="1 2" key="1">
    <citation type="submission" date="2017-09" db="EMBL/GenBank/DDBJ databases">
        <title>Large-scale bioinformatics analysis of Bacillus genomes uncovers conserved roles of natural products in bacterial physiology.</title>
        <authorList>
            <consortium name="Agbiome Team Llc"/>
            <person name="Bleich R.M."/>
            <person name="Grubbs K.J."/>
            <person name="Santa Maria K.C."/>
            <person name="Allen S.E."/>
            <person name="Farag S."/>
            <person name="Shank E.A."/>
            <person name="Bowers A."/>
        </authorList>
    </citation>
    <scope>NUCLEOTIDE SEQUENCE [LARGE SCALE GENOMIC DNA]</scope>
    <source>
        <strain evidence="1 2">AFS009893</strain>
    </source>
</reference>
<accession>A0A2B5HCZ7</accession>
<proteinExistence type="predicted"/>
<organism evidence="1 2">
    <name type="scientific">Bacillus pseudomycoides</name>
    <dbReference type="NCBI Taxonomy" id="64104"/>
    <lineage>
        <taxon>Bacteria</taxon>
        <taxon>Bacillati</taxon>
        <taxon>Bacillota</taxon>
        <taxon>Bacilli</taxon>
        <taxon>Bacillales</taxon>
        <taxon>Bacillaceae</taxon>
        <taxon>Bacillus</taxon>
        <taxon>Bacillus cereus group</taxon>
    </lineage>
</organism>
<protein>
    <submittedName>
        <fullName evidence="1">Uncharacterized protein</fullName>
    </submittedName>
</protein>
<dbReference type="Proteomes" id="UP000219775">
    <property type="component" value="Unassembled WGS sequence"/>
</dbReference>
<dbReference type="RefSeq" id="WP_097847709.1">
    <property type="nucleotide sequence ID" value="NZ_NUAS01000039.1"/>
</dbReference>
<comment type="caution">
    <text evidence="1">The sequence shown here is derived from an EMBL/GenBank/DDBJ whole genome shotgun (WGS) entry which is preliminary data.</text>
</comment>
<gene>
    <name evidence="1" type="ORF">CN613_19805</name>
</gene>